<name>A0AC35U962_9BILA</name>
<evidence type="ECO:0000313" key="1">
    <source>
        <dbReference type="Proteomes" id="UP000095286"/>
    </source>
</evidence>
<reference evidence="2" key="1">
    <citation type="submission" date="2016-11" db="UniProtKB">
        <authorList>
            <consortium name="WormBaseParasite"/>
        </authorList>
    </citation>
    <scope>IDENTIFICATION</scope>
    <source>
        <strain evidence="2">KR3021</strain>
    </source>
</reference>
<dbReference type="Proteomes" id="UP000095286">
    <property type="component" value="Unplaced"/>
</dbReference>
<sequence length="153" mass="17180">MGGFTASLAATNISYPIALIPILSGTCASVTYSKGILSDAVGWDVLKKELESKEFQENIRGIKNQHWLDELDEYVKKYPEEDKTREFLRIMMREFTFLGNYPQLKDPSLATVIIAESDSYVLQDETPPFAKVWPGSEMVVIPGLFIGKADIKI</sequence>
<proteinExistence type="predicted"/>
<protein>
    <submittedName>
        <fullName evidence="2">Signal peptide peptidase SppA</fullName>
    </submittedName>
</protein>
<accession>A0AC35U962</accession>
<evidence type="ECO:0000313" key="2">
    <source>
        <dbReference type="WBParaSite" id="RSKR_0000903700.1"/>
    </source>
</evidence>
<dbReference type="WBParaSite" id="RSKR_0000903700.1">
    <property type="protein sequence ID" value="RSKR_0000903700.1"/>
    <property type="gene ID" value="RSKR_0000903700"/>
</dbReference>
<organism evidence="1 2">
    <name type="scientific">Rhabditophanes sp. KR3021</name>
    <dbReference type="NCBI Taxonomy" id="114890"/>
    <lineage>
        <taxon>Eukaryota</taxon>
        <taxon>Metazoa</taxon>
        <taxon>Ecdysozoa</taxon>
        <taxon>Nematoda</taxon>
        <taxon>Chromadorea</taxon>
        <taxon>Rhabditida</taxon>
        <taxon>Tylenchina</taxon>
        <taxon>Panagrolaimomorpha</taxon>
        <taxon>Strongyloidoidea</taxon>
        <taxon>Alloionematidae</taxon>
        <taxon>Rhabditophanes</taxon>
    </lineage>
</organism>